<dbReference type="SUPFAM" id="SSF56935">
    <property type="entry name" value="Porins"/>
    <property type="match status" value="1"/>
</dbReference>
<evidence type="ECO:0000313" key="14">
    <source>
        <dbReference type="EMBL" id="EHB93239.1"/>
    </source>
</evidence>
<dbReference type="PROSITE" id="PS52016">
    <property type="entry name" value="TONB_DEPENDENT_REC_3"/>
    <property type="match status" value="1"/>
</dbReference>
<gene>
    <name evidence="14" type="ORF">HMPREF9450_00505</name>
</gene>
<reference evidence="14 15" key="1">
    <citation type="submission" date="2011-08" db="EMBL/GenBank/DDBJ databases">
        <title>The Genome Sequence of Alistipes indistinctus YIT 12060.</title>
        <authorList>
            <consortium name="The Broad Institute Genome Sequencing Platform"/>
            <person name="Earl A."/>
            <person name="Ward D."/>
            <person name="Feldgarden M."/>
            <person name="Gevers D."/>
            <person name="Morotomi M."/>
            <person name="Young S.K."/>
            <person name="Zeng Q."/>
            <person name="Gargeya S."/>
            <person name="Fitzgerald M."/>
            <person name="Haas B."/>
            <person name="Abouelleil A."/>
            <person name="Alvarado L."/>
            <person name="Arachchi H.M."/>
            <person name="Berlin A."/>
            <person name="Brown A."/>
            <person name="Chapman S.B."/>
            <person name="Chen Z."/>
            <person name="Dunbar C."/>
            <person name="Freedman E."/>
            <person name="Gearin G."/>
            <person name="Gellesch M."/>
            <person name="Goldberg J."/>
            <person name="Griggs A."/>
            <person name="Gujja S."/>
            <person name="Heiman D."/>
            <person name="Howarth C."/>
            <person name="Larson L."/>
            <person name="Lui A."/>
            <person name="MacDonald P.J.P."/>
            <person name="Montmayeur A."/>
            <person name="Murphy C."/>
            <person name="Neiman D."/>
            <person name="Pearson M."/>
            <person name="Priest M."/>
            <person name="Roberts A."/>
            <person name="Saif S."/>
            <person name="Shea T."/>
            <person name="Shenoy N."/>
            <person name="Sisk P."/>
            <person name="Stolte C."/>
            <person name="Sykes S."/>
            <person name="Wortman J."/>
            <person name="Nusbaum C."/>
            <person name="Birren B."/>
        </authorList>
    </citation>
    <scope>NUCLEOTIDE SEQUENCE [LARGE SCALE GENOMIC DNA]</scope>
    <source>
        <strain evidence="14 15">YIT 12060</strain>
    </source>
</reference>
<evidence type="ECO:0000256" key="3">
    <source>
        <dbReference type="ARBA" id="ARBA00022452"/>
    </source>
</evidence>
<comment type="subcellular location">
    <subcellularLocation>
        <location evidence="1 10">Cell outer membrane</location>
        <topology evidence="1 10">Multi-pass membrane protein</topology>
    </subcellularLocation>
</comment>
<dbReference type="GO" id="GO:0009279">
    <property type="term" value="C:cell outer membrane"/>
    <property type="evidence" value="ECO:0007669"/>
    <property type="project" value="UniProtKB-SubCell"/>
</dbReference>
<dbReference type="eggNOG" id="COG4206">
    <property type="taxonomic scope" value="Bacteria"/>
</dbReference>
<comment type="caution">
    <text evidence="14">The sequence shown here is derived from an EMBL/GenBank/DDBJ whole genome shotgun (WGS) entry which is preliminary data.</text>
</comment>
<dbReference type="PANTHER" id="PTHR30069">
    <property type="entry name" value="TONB-DEPENDENT OUTER MEMBRANE RECEPTOR"/>
    <property type="match status" value="1"/>
</dbReference>
<evidence type="ECO:0000259" key="13">
    <source>
        <dbReference type="Pfam" id="PF07715"/>
    </source>
</evidence>
<keyword evidence="9 10" id="KW-0998">Cell outer membrane</keyword>
<evidence type="ECO:0000256" key="10">
    <source>
        <dbReference type="PROSITE-ProRule" id="PRU01360"/>
    </source>
</evidence>
<keyword evidence="15" id="KW-1185">Reference proteome</keyword>
<dbReference type="InterPro" id="IPR000531">
    <property type="entry name" value="Beta-barrel_TonB"/>
</dbReference>
<dbReference type="AlphaFoldDB" id="G5H6E5"/>
<keyword evidence="2 10" id="KW-0813">Transport</keyword>
<dbReference type="Pfam" id="PF00593">
    <property type="entry name" value="TonB_dep_Rec_b-barrel"/>
    <property type="match status" value="1"/>
</dbReference>
<dbReference type="PATRIC" id="fig|742725.3.peg.552"/>
<dbReference type="Gene3D" id="2.40.170.20">
    <property type="entry name" value="TonB-dependent receptor, beta-barrel domain"/>
    <property type="match status" value="1"/>
</dbReference>
<evidence type="ECO:0000256" key="8">
    <source>
        <dbReference type="ARBA" id="ARBA00023170"/>
    </source>
</evidence>
<protein>
    <submittedName>
        <fullName evidence="14">Uncharacterized protein</fullName>
    </submittedName>
</protein>
<dbReference type="InterPro" id="IPR037066">
    <property type="entry name" value="Plug_dom_sf"/>
</dbReference>
<keyword evidence="6 11" id="KW-0798">TonB box</keyword>
<evidence type="ECO:0000256" key="6">
    <source>
        <dbReference type="ARBA" id="ARBA00023077"/>
    </source>
</evidence>
<dbReference type="Gene3D" id="2.170.130.10">
    <property type="entry name" value="TonB-dependent receptor, plug domain"/>
    <property type="match status" value="1"/>
</dbReference>
<keyword evidence="5" id="KW-0732">Signal</keyword>
<evidence type="ECO:0000313" key="15">
    <source>
        <dbReference type="Proteomes" id="UP000006008"/>
    </source>
</evidence>
<keyword evidence="3 10" id="KW-1134">Transmembrane beta strand</keyword>
<dbReference type="GO" id="GO:0015344">
    <property type="term" value="F:siderophore uptake transmembrane transporter activity"/>
    <property type="evidence" value="ECO:0007669"/>
    <property type="project" value="TreeGrafter"/>
</dbReference>
<keyword evidence="7 10" id="KW-0472">Membrane</keyword>
<dbReference type="InterPro" id="IPR039426">
    <property type="entry name" value="TonB-dep_rcpt-like"/>
</dbReference>
<keyword evidence="4 10" id="KW-0812">Transmembrane</keyword>
<evidence type="ECO:0000256" key="7">
    <source>
        <dbReference type="ARBA" id="ARBA00023136"/>
    </source>
</evidence>
<accession>G5H6E5</accession>
<sequence length="675" mass="76070">MTLAAIGAGPLQGQAPKRLVQLQEVSVTGKRPLTDVGTTKTNLDTLTLRETVVNSMADVLSQNTPIFIKSYGRGSLATASFRGTSPSHTQVLWNGLKLNSPTLGMVDFSMIPSFFIDRGSLYHGASSVGVSGGGLGGAVALDTKPTQGLDGIKLNFIQGISSFNTYDEFLRVQYGSPKFQSSTRFYYANAKNDFPYVNFNKRNEDGTYPTERNKNGSYRDLHLLQELYWQGRNNNKYGFTGWFLDSRRGVPMLNVNYREEDQSKNQQDETTVRLVGTWDRYNDLWKLSAKAGYSYSNMLYTYKGENGTEELVEMIHSLSRIHTGYAQFSADWYLSPKWMFKANASVNLNAVNSYDKYDKTGYDKQRAEASLFATAKYRPAKGLSFAADLRAESYGQHLTPLIPAFFAEYVLWPQAGLVVKASVARNFRYPSLNDLYFLPGGNDSLRCERGFTYDGGIETGFEAGRFTFRGEATVYNSKIKDWILWLPTAKGYWTPSNVKQVHSYGFELRGRLSVDLGRQWGIRFDGNWAKTRSINQGEPQSWADQSIGKQLVYIPEYSSSVTGRLSWKRFTLLYKYNHYSERYTTSSNDSGRLGVLKPYYMNDASLEKVFISRAGELSLKFSVYNLFNEKYVSVLSRPMPGRNYGFFLSITPHWKTRKTAPGSGSDSLTGTVSSR</sequence>
<evidence type="ECO:0000256" key="11">
    <source>
        <dbReference type="RuleBase" id="RU003357"/>
    </source>
</evidence>
<evidence type="ECO:0000256" key="4">
    <source>
        <dbReference type="ARBA" id="ARBA00022692"/>
    </source>
</evidence>
<dbReference type="HOGENOM" id="CLU_026226_0_0_10"/>
<dbReference type="InterPro" id="IPR012910">
    <property type="entry name" value="Plug_dom"/>
</dbReference>
<evidence type="ECO:0000256" key="2">
    <source>
        <dbReference type="ARBA" id="ARBA00022448"/>
    </source>
</evidence>
<dbReference type="InterPro" id="IPR036942">
    <property type="entry name" value="Beta-barrel_TonB_sf"/>
</dbReference>
<proteinExistence type="inferred from homology"/>
<dbReference type="Pfam" id="PF07715">
    <property type="entry name" value="Plug"/>
    <property type="match status" value="1"/>
</dbReference>
<dbReference type="PANTHER" id="PTHR30069:SF29">
    <property type="entry name" value="HEMOGLOBIN AND HEMOGLOBIN-HAPTOGLOBIN-BINDING PROTEIN 1-RELATED"/>
    <property type="match status" value="1"/>
</dbReference>
<dbReference type="Proteomes" id="UP000006008">
    <property type="component" value="Unassembled WGS sequence"/>
</dbReference>
<feature type="domain" description="TonB-dependent receptor-like beta-barrel" evidence="12">
    <location>
        <begin position="229"/>
        <end position="626"/>
    </location>
</feature>
<organism evidence="14 15">
    <name type="scientific">Alistipes indistinctus YIT 12060</name>
    <dbReference type="NCBI Taxonomy" id="742725"/>
    <lineage>
        <taxon>Bacteria</taxon>
        <taxon>Pseudomonadati</taxon>
        <taxon>Bacteroidota</taxon>
        <taxon>Bacteroidia</taxon>
        <taxon>Bacteroidales</taxon>
        <taxon>Rikenellaceae</taxon>
        <taxon>Alistipes</taxon>
    </lineage>
</organism>
<evidence type="ECO:0000256" key="1">
    <source>
        <dbReference type="ARBA" id="ARBA00004571"/>
    </source>
</evidence>
<dbReference type="STRING" id="742725.HMPREF9450_00505"/>
<evidence type="ECO:0000256" key="9">
    <source>
        <dbReference type="ARBA" id="ARBA00023237"/>
    </source>
</evidence>
<dbReference type="GO" id="GO:0044718">
    <property type="term" value="P:siderophore transmembrane transport"/>
    <property type="evidence" value="ECO:0007669"/>
    <property type="project" value="TreeGrafter"/>
</dbReference>
<dbReference type="EMBL" id="ADLD01000004">
    <property type="protein sequence ID" value="EHB93239.1"/>
    <property type="molecule type" value="Genomic_DNA"/>
</dbReference>
<comment type="similarity">
    <text evidence="10 11">Belongs to the TonB-dependent receptor family.</text>
</comment>
<evidence type="ECO:0000259" key="12">
    <source>
        <dbReference type="Pfam" id="PF00593"/>
    </source>
</evidence>
<evidence type="ECO:0000256" key="5">
    <source>
        <dbReference type="ARBA" id="ARBA00022729"/>
    </source>
</evidence>
<feature type="domain" description="TonB-dependent receptor plug" evidence="13">
    <location>
        <begin position="35"/>
        <end position="138"/>
    </location>
</feature>
<keyword evidence="8" id="KW-0675">Receptor</keyword>
<name>G5H6E5_9BACT</name>